<dbReference type="GO" id="GO:0005737">
    <property type="term" value="C:cytoplasm"/>
    <property type="evidence" value="ECO:0007669"/>
    <property type="project" value="UniProtKB-SubCell"/>
</dbReference>
<organism evidence="10 11">
    <name type="scientific">Methylosinus sporium</name>
    <dbReference type="NCBI Taxonomy" id="428"/>
    <lineage>
        <taxon>Bacteria</taxon>
        <taxon>Pseudomonadati</taxon>
        <taxon>Pseudomonadota</taxon>
        <taxon>Alphaproteobacteria</taxon>
        <taxon>Hyphomicrobiales</taxon>
        <taxon>Methylocystaceae</taxon>
        <taxon>Methylosinus</taxon>
    </lineage>
</organism>
<comment type="catalytic activity">
    <reaction evidence="2 8">
        <text>Release of an N-terminal amino acid, preferentially leucine, but not glutamic or aspartic acids.</text>
        <dbReference type="EC" id="3.4.11.10"/>
    </reaction>
</comment>
<dbReference type="EMBL" id="PUIV01000010">
    <property type="protein sequence ID" value="PWB94201.1"/>
    <property type="molecule type" value="Genomic_DNA"/>
</dbReference>
<feature type="binding site" evidence="8">
    <location>
        <position position="290"/>
    </location>
    <ligand>
        <name>Mn(2+)</name>
        <dbReference type="ChEBI" id="CHEBI:29035"/>
        <label>1</label>
    </ligand>
</feature>
<dbReference type="NCBIfam" id="NF002074">
    <property type="entry name" value="PRK00913.1-4"/>
    <property type="match status" value="1"/>
</dbReference>
<reference evidence="10 11" key="1">
    <citation type="journal article" date="2018" name="Appl. Microbiol. Biotechnol.">
        <title>Co-cultivation of the strictly anaerobic methanogen Methanosarcina barkeri with aerobic methanotrophs in an oxygen-limited membrane bioreactor.</title>
        <authorList>
            <person name="In 't Zandt M.H."/>
            <person name="van den Bosch T.J.M."/>
            <person name="Rijkers R."/>
            <person name="van Kessel M.A.H.J."/>
            <person name="Jetten M.S.M."/>
            <person name="Welte C.U."/>
        </authorList>
    </citation>
    <scope>NUCLEOTIDE SEQUENCE [LARGE SCALE GENOMIC DNA]</scope>
    <source>
        <strain evidence="10 11">DSM 17706</strain>
    </source>
</reference>
<dbReference type="Proteomes" id="UP000245137">
    <property type="component" value="Unassembled WGS sequence"/>
</dbReference>
<keyword evidence="5 8" id="KW-0645">Protease</keyword>
<dbReference type="PANTHER" id="PTHR11963">
    <property type="entry name" value="LEUCINE AMINOPEPTIDASE-RELATED"/>
    <property type="match status" value="1"/>
</dbReference>
<dbReference type="GO" id="GO:0030145">
    <property type="term" value="F:manganese ion binding"/>
    <property type="evidence" value="ECO:0007669"/>
    <property type="project" value="UniProtKB-UniRule"/>
</dbReference>
<keyword evidence="7 8" id="KW-0464">Manganese</keyword>
<dbReference type="PRINTS" id="PR00481">
    <property type="entry name" value="LAMNOPPTDASE"/>
</dbReference>
<feature type="binding site" evidence="8">
    <location>
        <position position="367"/>
    </location>
    <ligand>
        <name>Mn(2+)</name>
        <dbReference type="ChEBI" id="CHEBI:29035"/>
        <label>1</label>
    </ligand>
</feature>
<feature type="binding site" evidence="8">
    <location>
        <position position="290"/>
    </location>
    <ligand>
        <name>Mn(2+)</name>
        <dbReference type="ChEBI" id="CHEBI:29035"/>
        <label>2</label>
    </ligand>
</feature>
<feature type="active site" evidence="8">
    <location>
        <position position="371"/>
    </location>
</feature>
<feature type="active site" evidence="8">
    <location>
        <position position="297"/>
    </location>
</feature>
<comment type="subcellular location">
    <subcellularLocation>
        <location evidence="8">Cytoplasm</location>
    </subcellularLocation>
</comment>
<dbReference type="SUPFAM" id="SSF52949">
    <property type="entry name" value="Macro domain-like"/>
    <property type="match status" value="1"/>
</dbReference>
<keyword evidence="11" id="KW-1185">Reference proteome</keyword>
<dbReference type="Pfam" id="PF00883">
    <property type="entry name" value="Peptidase_M17"/>
    <property type="match status" value="1"/>
</dbReference>
<evidence type="ECO:0000259" key="9">
    <source>
        <dbReference type="PROSITE" id="PS00631"/>
    </source>
</evidence>
<dbReference type="NCBIfam" id="NF002077">
    <property type="entry name" value="PRK00913.2-4"/>
    <property type="match status" value="1"/>
</dbReference>
<dbReference type="PROSITE" id="PS00631">
    <property type="entry name" value="CYTOSOL_AP"/>
    <property type="match status" value="1"/>
</dbReference>
<dbReference type="InterPro" id="IPR023042">
    <property type="entry name" value="Peptidase_M17_leu_NH2_pept"/>
</dbReference>
<dbReference type="AlphaFoldDB" id="A0A2U1SRG1"/>
<dbReference type="InterPro" id="IPR043472">
    <property type="entry name" value="Macro_dom-like"/>
</dbReference>
<protein>
    <recommendedName>
        <fullName evidence="8">Probable cytosol aminopeptidase</fullName>
        <ecNumber evidence="8">3.4.11.1</ecNumber>
    </recommendedName>
    <alternativeName>
        <fullName evidence="8">Leucine aminopeptidase</fullName>
        <shortName evidence="8">LAP</shortName>
        <ecNumber evidence="8">3.4.11.10</ecNumber>
    </alternativeName>
    <alternativeName>
        <fullName evidence="8">Leucyl aminopeptidase</fullName>
    </alternativeName>
</protein>
<dbReference type="EC" id="3.4.11.1" evidence="8"/>
<keyword evidence="6 8" id="KW-0378">Hydrolase</keyword>
<evidence type="ECO:0000256" key="2">
    <source>
        <dbReference type="ARBA" id="ARBA00000967"/>
    </source>
</evidence>
<evidence type="ECO:0000313" key="11">
    <source>
        <dbReference type="Proteomes" id="UP000245137"/>
    </source>
</evidence>
<feature type="binding site" evidence="8">
    <location>
        <position position="369"/>
    </location>
    <ligand>
        <name>Mn(2+)</name>
        <dbReference type="ChEBI" id="CHEBI:29035"/>
        <label>2</label>
    </ligand>
</feature>
<dbReference type="Pfam" id="PF02789">
    <property type="entry name" value="Peptidase_M17_N"/>
    <property type="match status" value="1"/>
</dbReference>
<dbReference type="Gene3D" id="3.40.630.10">
    <property type="entry name" value="Zn peptidases"/>
    <property type="match status" value="1"/>
</dbReference>
<evidence type="ECO:0000313" key="10">
    <source>
        <dbReference type="EMBL" id="PWB94201.1"/>
    </source>
</evidence>
<feature type="binding site" evidence="8">
    <location>
        <position position="285"/>
    </location>
    <ligand>
        <name>Mn(2+)</name>
        <dbReference type="ChEBI" id="CHEBI:29035"/>
        <label>2</label>
    </ligand>
</feature>
<keyword evidence="4 8" id="KW-0031">Aminopeptidase</keyword>
<keyword evidence="8" id="KW-0963">Cytoplasm</keyword>
<evidence type="ECO:0000256" key="5">
    <source>
        <dbReference type="ARBA" id="ARBA00022670"/>
    </source>
</evidence>
<dbReference type="InterPro" id="IPR008283">
    <property type="entry name" value="Peptidase_M17_N"/>
</dbReference>
<dbReference type="Gene3D" id="3.40.220.10">
    <property type="entry name" value="Leucine Aminopeptidase, subunit E, domain 1"/>
    <property type="match status" value="1"/>
</dbReference>
<keyword evidence="8" id="KW-0479">Metal-binding</keyword>
<dbReference type="OrthoDB" id="9809354at2"/>
<dbReference type="GO" id="GO:0006508">
    <property type="term" value="P:proteolysis"/>
    <property type="evidence" value="ECO:0007669"/>
    <property type="project" value="UniProtKB-KW"/>
</dbReference>
<comment type="similarity">
    <text evidence="3 8">Belongs to the peptidase M17 family.</text>
</comment>
<evidence type="ECO:0000256" key="1">
    <source>
        <dbReference type="ARBA" id="ARBA00000135"/>
    </source>
</evidence>
<name>A0A2U1SRG1_METSR</name>
<dbReference type="CDD" id="cd00433">
    <property type="entry name" value="Peptidase_M17"/>
    <property type="match status" value="1"/>
</dbReference>
<accession>A0A2U1SRG1</accession>
<comment type="caution">
    <text evidence="10">The sequence shown here is derived from an EMBL/GenBank/DDBJ whole genome shotgun (WGS) entry which is preliminary data.</text>
</comment>
<evidence type="ECO:0000256" key="3">
    <source>
        <dbReference type="ARBA" id="ARBA00009528"/>
    </source>
</evidence>
<dbReference type="InterPro" id="IPR011356">
    <property type="entry name" value="Leucine_aapep/pepB"/>
</dbReference>
<comment type="cofactor">
    <cofactor evidence="8">
        <name>Mn(2+)</name>
        <dbReference type="ChEBI" id="CHEBI:29035"/>
    </cofactor>
    <text evidence="8">Binds 2 manganese ions per subunit.</text>
</comment>
<dbReference type="HAMAP" id="MF_00181">
    <property type="entry name" value="Cytosol_peptidase_M17"/>
    <property type="match status" value="1"/>
</dbReference>
<evidence type="ECO:0000256" key="7">
    <source>
        <dbReference type="ARBA" id="ARBA00023211"/>
    </source>
</evidence>
<dbReference type="EC" id="3.4.11.10" evidence="8"/>
<sequence>MSAYVKIETVSFGEAERRLAASPEAGGRPLVLIAFAGAKLRFGSESETILKEALPQVTRAAAAAKFTGKRGTSLDLYAPQGLPSVGRLLVIGVGSAAEGEGSDRAEIFDDFLGLGGQTAAKLGQGQTALVVFDPPEAPADPAAAAGQFALGAELRAYKFDLYRTKKKKDDSEREGASDIALAVADPDAARGAVGQSLGLAEGVVIARDLVNEPANVLYPEEFARRAAKLAALGVEVEILDVPALESLGFRALLGVGQGSVHPSRVVILRWNGGAPGAQPIAFVGKGVCFDTGGISIKPAASMEDMKGDMAGAAAVTGLLHALAMRKAKANVIGVLGLVENMPSGEAQRPGDIVTSLSGQTIEIINTDAEGRLVLADALWHVKETYKPAFIIDLATLTGAILVALGQEHAGLFSNNDELAGRILEAGKATGEKLWRLPMGPAYDKLVDSKFADMKNTGGRHAGSITAAQFLERFVDKTPWAHLDIAGTGMGSPASDINQSWASGWGVRLLDRLVKDYYEG</sequence>
<comment type="function">
    <text evidence="8">Presumably involved in the processing and regular turnover of intracellular proteins. Catalyzes the removal of unsubstituted N-terminal amino acids from various peptides.</text>
</comment>
<dbReference type="SUPFAM" id="SSF53187">
    <property type="entry name" value="Zn-dependent exopeptidases"/>
    <property type="match status" value="1"/>
</dbReference>
<evidence type="ECO:0000256" key="6">
    <source>
        <dbReference type="ARBA" id="ARBA00022801"/>
    </source>
</evidence>
<dbReference type="RefSeq" id="WP_108916900.1">
    <property type="nucleotide sequence ID" value="NZ_BGJY01000012.1"/>
</dbReference>
<gene>
    <name evidence="8" type="primary">pepA</name>
    <name evidence="10" type="ORF">C5689_08780</name>
</gene>
<feature type="binding site" evidence="8">
    <location>
        <position position="369"/>
    </location>
    <ligand>
        <name>Mn(2+)</name>
        <dbReference type="ChEBI" id="CHEBI:29035"/>
        <label>1</label>
    </ligand>
</feature>
<dbReference type="PANTHER" id="PTHR11963:SF23">
    <property type="entry name" value="CYTOSOL AMINOPEPTIDASE"/>
    <property type="match status" value="1"/>
</dbReference>
<comment type="catalytic activity">
    <reaction evidence="1 8">
        <text>Release of an N-terminal amino acid, Xaa-|-Yaa-, in which Xaa is preferably Leu, but may be other amino acids including Pro although not Arg or Lys, and Yaa may be Pro. Amino acid amides and methyl esters are also readily hydrolyzed, but rates on arylamides are exceedingly low.</text>
        <dbReference type="EC" id="3.4.11.1"/>
    </reaction>
</comment>
<dbReference type="NCBIfam" id="NF002075">
    <property type="entry name" value="PRK00913.2-2"/>
    <property type="match status" value="1"/>
</dbReference>
<evidence type="ECO:0000256" key="8">
    <source>
        <dbReference type="HAMAP-Rule" id="MF_00181"/>
    </source>
</evidence>
<evidence type="ECO:0000256" key="4">
    <source>
        <dbReference type="ARBA" id="ARBA00022438"/>
    </source>
</evidence>
<dbReference type="InterPro" id="IPR000819">
    <property type="entry name" value="Peptidase_M17_C"/>
</dbReference>
<feature type="binding site" evidence="8">
    <location>
        <position position="308"/>
    </location>
    <ligand>
        <name>Mn(2+)</name>
        <dbReference type="ChEBI" id="CHEBI:29035"/>
        <label>2</label>
    </ligand>
</feature>
<feature type="domain" description="Cytosol aminopeptidase" evidence="9">
    <location>
        <begin position="365"/>
        <end position="372"/>
    </location>
</feature>
<dbReference type="GO" id="GO:0070006">
    <property type="term" value="F:metalloaminopeptidase activity"/>
    <property type="evidence" value="ECO:0007669"/>
    <property type="project" value="InterPro"/>
</dbReference>
<proteinExistence type="inferred from homology"/>